<feature type="region of interest" description="Disordered" evidence="7">
    <location>
        <begin position="62"/>
        <end position="93"/>
    </location>
</feature>
<evidence type="ECO:0000256" key="7">
    <source>
        <dbReference type="SAM" id="MobiDB-lite"/>
    </source>
</evidence>
<proteinExistence type="predicted"/>
<keyword evidence="2 5" id="KW-0863">Zinc-finger</keyword>
<evidence type="ECO:0000256" key="5">
    <source>
        <dbReference type="PROSITE-ProRule" id="PRU00309"/>
    </source>
</evidence>
<feature type="region of interest" description="Disordered" evidence="7">
    <location>
        <begin position="209"/>
        <end position="293"/>
    </location>
</feature>
<evidence type="ECO:0000256" key="4">
    <source>
        <dbReference type="ARBA" id="ARBA00023125"/>
    </source>
</evidence>
<dbReference type="EMBL" id="JAWQEG010001272">
    <property type="protein sequence ID" value="KAK3880916.1"/>
    <property type="molecule type" value="Genomic_DNA"/>
</dbReference>
<dbReference type="Pfam" id="PF05485">
    <property type="entry name" value="THAP"/>
    <property type="match status" value="1"/>
</dbReference>
<keyword evidence="6" id="KW-0175">Coiled coil</keyword>
<dbReference type="Gene3D" id="6.20.210.20">
    <property type="entry name" value="THAP domain"/>
    <property type="match status" value="1"/>
</dbReference>
<feature type="compositionally biased region" description="Basic residues" evidence="7">
    <location>
        <begin position="68"/>
        <end position="78"/>
    </location>
</feature>
<dbReference type="GO" id="GO:0003677">
    <property type="term" value="F:DNA binding"/>
    <property type="evidence" value="ECO:0007669"/>
    <property type="project" value="UniProtKB-UniRule"/>
</dbReference>
<dbReference type="Proteomes" id="UP001286313">
    <property type="component" value="Unassembled WGS sequence"/>
</dbReference>
<feature type="compositionally biased region" description="Basic and acidic residues" evidence="7">
    <location>
        <begin position="156"/>
        <end position="174"/>
    </location>
</feature>
<accession>A0AAE1FW71</accession>
<reference evidence="9" key="1">
    <citation type="submission" date="2023-10" db="EMBL/GenBank/DDBJ databases">
        <title>Genome assemblies of two species of porcelain crab, Petrolisthes cinctipes and Petrolisthes manimaculis (Anomura: Porcellanidae).</title>
        <authorList>
            <person name="Angst P."/>
        </authorList>
    </citation>
    <scope>NUCLEOTIDE SEQUENCE</scope>
    <source>
        <strain evidence="9">PB745_01</strain>
        <tissue evidence="9">Gill</tissue>
    </source>
</reference>
<feature type="compositionally biased region" description="Basic and acidic residues" evidence="7">
    <location>
        <begin position="209"/>
        <end position="232"/>
    </location>
</feature>
<evidence type="ECO:0000259" key="8">
    <source>
        <dbReference type="PROSITE" id="PS50950"/>
    </source>
</evidence>
<evidence type="ECO:0000313" key="10">
    <source>
        <dbReference type="Proteomes" id="UP001286313"/>
    </source>
</evidence>
<feature type="domain" description="THAP-type" evidence="8">
    <location>
        <begin position="1"/>
        <end position="61"/>
    </location>
</feature>
<dbReference type="SMART" id="SM00692">
    <property type="entry name" value="DM3"/>
    <property type="match status" value="1"/>
</dbReference>
<dbReference type="InterPro" id="IPR006612">
    <property type="entry name" value="THAP_Znf"/>
</dbReference>
<name>A0AAE1FW71_PETCI</name>
<dbReference type="SMART" id="SM00980">
    <property type="entry name" value="THAP"/>
    <property type="match status" value="1"/>
</dbReference>
<dbReference type="InterPro" id="IPR038441">
    <property type="entry name" value="THAP_Znf_sf"/>
</dbReference>
<comment type="caution">
    <text evidence="9">The sequence shown here is derived from an EMBL/GenBank/DDBJ whole genome shotgun (WGS) entry which is preliminary data.</text>
</comment>
<dbReference type="SUPFAM" id="SSF57716">
    <property type="entry name" value="Glucocorticoid receptor-like (DNA-binding domain)"/>
    <property type="match status" value="1"/>
</dbReference>
<protein>
    <recommendedName>
        <fullName evidence="8">THAP-type domain-containing protein</fullName>
    </recommendedName>
</protein>
<dbReference type="AlphaFoldDB" id="A0AAE1FW71"/>
<keyword evidence="4 5" id="KW-0238">DNA-binding</keyword>
<dbReference type="PANTHER" id="PTHR46927">
    <property type="entry name" value="AGAP005574-PA"/>
    <property type="match status" value="1"/>
</dbReference>
<feature type="compositionally biased region" description="Polar residues" evidence="7">
    <location>
        <begin position="79"/>
        <end position="88"/>
    </location>
</feature>
<gene>
    <name evidence="9" type="ORF">Pcinc_014625</name>
</gene>
<evidence type="ECO:0000256" key="1">
    <source>
        <dbReference type="ARBA" id="ARBA00022723"/>
    </source>
</evidence>
<evidence type="ECO:0000313" key="9">
    <source>
        <dbReference type="EMBL" id="KAK3880916.1"/>
    </source>
</evidence>
<organism evidence="9 10">
    <name type="scientific">Petrolisthes cinctipes</name>
    <name type="common">Flat porcelain crab</name>
    <dbReference type="NCBI Taxonomy" id="88211"/>
    <lineage>
        <taxon>Eukaryota</taxon>
        <taxon>Metazoa</taxon>
        <taxon>Ecdysozoa</taxon>
        <taxon>Arthropoda</taxon>
        <taxon>Crustacea</taxon>
        <taxon>Multicrustacea</taxon>
        <taxon>Malacostraca</taxon>
        <taxon>Eumalacostraca</taxon>
        <taxon>Eucarida</taxon>
        <taxon>Decapoda</taxon>
        <taxon>Pleocyemata</taxon>
        <taxon>Anomura</taxon>
        <taxon>Galatheoidea</taxon>
        <taxon>Porcellanidae</taxon>
        <taxon>Petrolisthes</taxon>
    </lineage>
</organism>
<feature type="coiled-coil region" evidence="6">
    <location>
        <begin position="304"/>
        <end position="338"/>
    </location>
</feature>
<dbReference type="InterPro" id="IPR052224">
    <property type="entry name" value="THAP_domain_protein"/>
</dbReference>
<dbReference type="PANTHER" id="PTHR46927:SF3">
    <property type="entry name" value="THAP-TYPE DOMAIN-CONTAINING PROTEIN"/>
    <property type="match status" value="1"/>
</dbReference>
<keyword evidence="10" id="KW-1185">Reference proteome</keyword>
<evidence type="ECO:0000256" key="3">
    <source>
        <dbReference type="ARBA" id="ARBA00022833"/>
    </source>
</evidence>
<keyword evidence="3" id="KW-0862">Zinc</keyword>
<evidence type="ECO:0000256" key="2">
    <source>
        <dbReference type="ARBA" id="ARBA00022771"/>
    </source>
</evidence>
<feature type="region of interest" description="Disordered" evidence="7">
    <location>
        <begin position="118"/>
        <end position="193"/>
    </location>
</feature>
<dbReference type="PROSITE" id="PS50950">
    <property type="entry name" value="ZF_THAP"/>
    <property type="match status" value="1"/>
</dbReference>
<evidence type="ECO:0000256" key="6">
    <source>
        <dbReference type="SAM" id="Coils"/>
    </source>
</evidence>
<dbReference type="GO" id="GO:0008270">
    <property type="term" value="F:zinc ion binding"/>
    <property type="evidence" value="ECO:0007669"/>
    <property type="project" value="UniProtKB-KW"/>
</dbReference>
<sequence length="417" mass="47447">MHRFPRDTQRRKVWAIKVKRKDWSPNNNSFLCSDHFDDGQYESERADNLRKLKPNAVPTLFAYQKVPPKFRKPPRKRGSSSTENSKPCSPTKKIQLEHGYAMVNFDARALQINLAKNTDDENDEDVDNHDQDMPDDSPDQRGPLMETTVSVLNTSLERKVKRQEASNARLKNDEDVGNYNQDMPDDSPDERGPLMETTVLVLNTSVERKVKRQEASDALLKNDEGVGNHDQDMPDDDSPDERGPLMETTVSVLNTSLERKVKRQEASNAQLKNDEGIGNHNQVMPDDSPDERGPLMETTVSILNISLERKVKRQEASIARLKKALAKERRMKRKILKEKMSLEGKLCKVFSPNQLLHLGRVKCKGVKWSNDVIKKGLQLRNACGAGGYQLLLSQGQPLPSMRSLRRKMEVVLMEPDI</sequence>
<keyword evidence="1" id="KW-0479">Metal-binding</keyword>
<feature type="compositionally biased region" description="Acidic residues" evidence="7">
    <location>
        <begin position="120"/>
        <end position="137"/>
    </location>
</feature>